<protein>
    <submittedName>
        <fullName evidence="1">Uncharacterized protein</fullName>
    </submittedName>
</protein>
<reference evidence="1 2" key="1">
    <citation type="submission" date="2015-01" db="EMBL/GenBank/DDBJ databases">
        <title>The Genome Sequence of Ochroconis gallopava CBS43764.</title>
        <authorList>
            <consortium name="The Broad Institute Genomics Platform"/>
            <person name="Cuomo C."/>
            <person name="de Hoog S."/>
            <person name="Gorbushina A."/>
            <person name="Stielow B."/>
            <person name="Teixiera M."/>
            <person name="Abouelleil A."/>
            <person name="Chapman S.B."/>
            <person name="Priest M."/>
            <person name="Young S.K."/>
            <person name="Wortman J."/>
            <person name="Nusbaum C."/>
            <person name="Birren B."/>
        </authorList>
    </citation>
    <scope>NUCLEOTIDE SEQUENCE [LARGE SCALE GENOMIC DNA]</scope>
    <source>
        <strain evidence="1 2">CBS 43764</strain>
    </source>
</reference>
<dbReference type="AlphaFoldDB" id="A0A0D2AGF4"/>
<evidence type="ECO:0000313" key="2">
    <source>
        <dbReference type="Proteomes" id="UP000053259"/>
    </source>
</evidence>
<dbReference type="Proteomes" id="UP000053259">
    <property type="component" value="Unassembled WGS sequence"/>
</dbReference>
<organism evidence="1 2">
    <name type="scientific">Verruconis gallopava</name>
    <dbReference type="NCBI Taxonomy" id="253628"/>
    <lineage>
        <taxon>Eukaryota</taxon>
        <taxon>Fungi</taxon>
        <taxon>Dikarya</taxon>
        <taxon>Ascomycota</taxon>
        <taxon>Pezizomycotina</taxon>
        <taxon>Dothideomycetes</taxon>
        <taxon>Pleosporomycetidae</taxon>
        <taxon>Venturiales</taxon>
        <taxon>Sympoventuriaceae</taxon>
        <taxon>Verruconis</taxon>
    </lineage>
</organism>
<dbReference type="VEuPathDB" id="FungiDB:PV09_03181"/>
<evidence type="ECO:0000313" key="1">
    <source>
        <dbReference type="EMBL" id="KIW05998.1"/>
    </source>
</evidence>
<accession>A0A0D2AGF4</accession>
<dbReference type="RefSeq" id="XP_016215867.1">
    <property type="nucleotide sequence ID" value="XM_016356344.1"/>
</dbReference>
<dbReference type="InParanoid" id="A0A0D2AGF4"/>
<dbReference type="EMBL" id="KN847536">
    <property type="protein sequence ID" value="KIW05998.1"/>
    <property type="molecule type" value="Genomic_DNA"/>
</dbReference>
<sequence length="114" mass="12691">MTVHSICGDSVQSRHRRGDRHITEASRKQFFRNACAHEFGLARSALHFSILSVFTPSPSRIRCGTATKMRHALQVKYTIPAFTAKGDMDAWKQQFGSKLAGVFPGIVQPFTLIA</sequence>
<dbReference type="HOGENOM" id="CLU_2122960_0_0_1"/>
<keyword evidence="2" id="KW-1185">Reference proteome</keyword>
<name>A0A0D2AGF4_9PEZI</name>
<proteinExistence type="predicted"/>
<dbReference type="GeneID" id="27311154"/>
<gene>
    <name evidence="1" type="ORF">PV09_03181</name>
</gene>